<organism evidence="2">
    <name type="scientific">Pyramimonas obovata</name>
    <dbReference type="NCBI Taxonomy" id="1411642"/>
    <lineage>
        <taxon>Eukaryota</taxon>
        <taxon>Viridiplantae</taxon>
        <taxon>Chlorophyta</taxon>
        <taxon>Pyramimonadophyceae</taxon>
        <taxon>Pyramimonadales</taxon>
        <taxon>Pyramimonadaceae</taxon>
        <taxon>Pyramimonas</taxon>
        <taxon>Pyramimonas incertae sedis</taxon>
    </lineage>
</organism>
<name>A0A7S0R8R0_9CHLO</name>
<feature type="region of interest" description="Disordered" evidence="1">
    <location>
        <begin position="185"/>
        <end position="215"/>
    </location>
</feature>
<dbReference type="EMBL" id="HBFA01020166">
    <property type="protein sequence ID" value="CAD8670162.1"/>
    <property type="molecule type" value="Transcribed_RNA"/>
</dbReference>
<sequence length="227" mass="25776">MGLFGIEEEDQDPDPMVIKWFREKLHNLPGFDDTLWQDAKHVPAFARFVFSYHASKVYGYLEGEGTNKVLVVTYNPNDIDMEANNIQDVLYFVRDPGYLTPETLPHLVSCGRCKPRVKGPGFLKAMSDLQILMNRREDGAYKTLRQRRQPLRPQLARPRTSPQFPRSGSLMPCFLAQSCTLPSLARPASPTSTMRSSLRSSASMRSTGDLRHSMRSLETQASSKFLF</sequence>
<reference evidence="2" key="1">
    <citation type="submission" date="2021-01" db="EMBL/GenBank/DDBJ databases">
        <authorList>
            <person name="Corre E."/>
            <person name="Pelletier E."/>
            <person name="Niang G."/>
            <person name="Scheremetjew M."/>
            <person name="Finn R."/>
            <person name="Kale V."/>
            <person name="Holt S."/>
            <person name="Cochrane G."/>
            <person name="Meng A."/>
            <person name="Brown T."/>
            <person name="Cohen L."/>
        </authorList>
    </citation>
    <scope>NUCLEOTIDE SEQUENCE</scope>
    <source>
        <strain evidence="2">CCMP722</strain>
    </source>
</reference>
<feature type="region of interest" description="Disordered" evidence="1">
    <location>
        <begin position="148"/>
        <end position="167"/>
    </location>
</feature>
<dbReference type="AlphaFoldDB" id="A0A7S0R8R0"/>
<evidence type="ECO:0000256" key="1">
    <source>
        <dbReference type="SAM" id="MobiDB-lite"/>
    </source>
</evidence>
<proteinExistence type="predicted"/>
<gene>
    <name evidence="2" type="ORF">POBO1169_LOCUS10325</name>
</gene>
<feature type="compositionally biased region" description="Low complexity" evidence="1">
    <location>
        <begin position="189"/>
        <end position="207"/>
    </location>
</feature>
<evidence type="ECO:0000313" key="2">
    <source>
        <dbReference type="EMBL" id="CAD8670162.1"/>
    </source>
</evidence>
<accession>A0A7S0R8R0</accession>
<protein>
    <submittedName>
        <fullName evidence="2">Uncharacterized protein</fullName>
    </submittedName>
</protein>